<dbReference type="Proteomes" id="UP000248640">
    <property type="component" value="Chromosome 1"/>
</dbReference>
<name>A0A8B4HYS6_PSEFL</name>
<reference evidence="3 4" key="1">
    <citation type="submission" date="2018-06" db="EMBL/GenBank/DDBJ databases">
        <authorList>
            <consortium name="Pathogen Informatics"/>
            <person name="Doyle S."/>
        </authorList>
    </citation>
    <scope>NUCLEOTIDE SEQUENCE [LARGE SCALE GENOMIC DNA]</scope>
    <source>
        <strain evidence="3 4">NCTC10038</strain>
    </source>
</reference>
<evidence type="ECO:0000256" key="2">
    <source>
        <dbReference type="SAM" id="SignalP"/>
    </source>
</evidence>
<feature type="signal peptide" evidence="2">
    <location>
        <begin position="1"/>
        <end position="23"/>
    </location>
</feature>
<organism evidence="3 4">
    <name type="scientific">Pseudomonas fluorescens</name>
    <dbReference type="NCBI Taxonomy" id="294"/>
    <lineage>
        <taxon>Bacteria</taxon>
        <taxon>Pseudomonadati</taxon>
        <taxon>Pseudomonadota</taxon>
        <taxon>Gammaproteobacteria</taxon>
        <taxon>Pseudomonadales</taxon>
        <taxon>Pseudomonadaceae</taxon>
        <taxon>Pseudomonas</taxon>
    </lineage>
</organism>
<evidence type="ECO:0008006" key="5">
    <source>
        <dbReference type="Google" id="ProtNLM"/>
    </source>
</evidence>
<proteinExistence type="predicted"/>
<accession>A0A8B4HYS6</accession>
<dbReference type="EMBL" id="LS483372">
    <property type="protein sequence ID" value="SQF88794.1"/>
    <property type="molecule type" value="Genomic_DNA"/>
</dbReference>
<dbReference type="AlphaFoldDB" id="A0A8B4HYS6"/>
<evidence type="ECO:0000313" key="3">
    <source>
        <dbReference type="EMBL" id="SQF88794.1"/>
    </source>
</evidence>
<protein>
    <recommendedName>
        <fullName evidence="5">PH domain-containing protein</fullName>
    </recommendedName>
</protein>
<evidence type="ECO:0000256" key="1">
    <source>
        <dbReference type="SAM" id="MobiDB-lite"/>
    </source>
</evidence>
<keyword evidence="2" id="KW-0732">Signal</keyword>
<sequence>MEQLRSWMFGISCLIGVAQLAMAHDPLLDHPPEANAGNGSEARGSATGSRPGDAGQRVVGAYCRTAVQ</sequence>
<gene>
    <name evidence="3" type="ORF">NCTC10038_00153</name>
</gene>
<feature type="chain" id="PRO_5032617983" description="PH domain-containing protein" evidence="2">
    <location>
        <begin position="24"/>
        <end position="68"/>
    </location>
</feature>
<evidence type="ECO:0000313" key="4">
    <source>
        <dbReference type="Proteomes" id="UP000248640"/>
    </source>
</evidence>
<feature type="region of interest" description="Disordered" evidence="1">
    <location>
        <begin position="27"/>
        <end position="57"/>
    </location>
</feature>